<dbReference type="Proteomes" id="UP001159427">
    <property type="component" value="Unassembled WGS sequence"/>
</dbReference>
<dbReference type="PROSITE" id="PS51363">
    <property type="entry name" value="W2"/>
    <property type="match status" value="1"/>
</dbReference>
<comment type="caution">
    <text evidence="8">The sequence shown here is derived from an EMBL/GenBank/DDBJ whole genome shotgun (WGS) entry which is preliminary data.</text>
</comment>
<dbReference type="InterPro" id="IPR008266">
    <property type="entry name" value="Tyr_kinase_AS"/>
</dbReference>
<dbReference type="PROSITE" id="PS50011">
    <property type="entry name" value="PROTEIN_KINASE_DOM"/>
    <property type="match status" value="1"/>
</dbReference>
<dbReference type="PANTHER" id="PTHR44329:SF298">
    <property type="entry name" value="MIXED LINEAGE KINASE DOMAIN-LIKE PROTEIN"/>
    <property type="match status" value="1"/>
</dbReference>
<proteinExistence type="predicted"/>
<evidence type="ECO:0000256" key="1">
    <source>
        <dbReference type="ARBA" id="ARBA00022741"/>
    </source>
</evidence>
<dbReference type="EMBL" id="CALNXI010001638">
    <property type="protein sequence ID" value="CAH3173908.1"/>
    <property type="molecule type" value="Genomic_DNA"/>
</dbReference>
<reference evidence="8 9" key="1">
    <citation type="submission" date="2022-05" db="EMBL/GenBank/DDBJ databases">
        <authorList>
            <consortium name="Genoscope - CEA"/>
            <person name="William W."/>
        </authorList>
    </citation>
    <scope>NUCLEOTIDE SEQUENCE [LARGE SCALE GENOMIC DNA]</scope>
</reference>
<dbReference type="InterPro" id="IPR003307">
    <property type="entry name" value="W2_domain"/>
</dbReference>
<dbReference type="InterPro" id="IPR016024">
    <property type="entry name" value="ARM-type_fold"/>
</dbReference>
<evidence type="ECO:0000256" key="4">
    <source>
        <dbReference type="SAM" id="MobiDB-lite"/>
    </source>
</evidence>
<keyword evidence="1 3" id="KW-0547">Nucleotide-binding</keyword>
<dbReference type="SUPFAM" id="SSF48371">
    <property type="entry name" value="ARM repeat"/>
    <property type="match status" value="1"/>
</dbReference>
<keyword evidence="9" id="KW-1185">Reference proteome</keyword>
<evidence type="ECO:0000256" key="3">
    <source>
        <dbReference type="PROSITE-ProRule" id="PRU10141"/>
    </source>
</evidence>
<name>A0ABN8R7W0_9CNID</name>
<dbReference type="Pfam" id="PF02020">
    <property type="entry name" value="W2"/>
    <property type="match status" value="1"/>
</dbReference>
<keyword evidence="5" id="KW-0472">Membrane</keyword>
<evidence type="ECO:0000256" key="2">
    <source>
        <dbReference type="ARBA" id="ARBA00022840"/>
    </source>
</evidence>
<feature type="compositionally biased region" description="Basic and acidic residues" evidence="4">
    <location>
        <begin position="340"/>
        <end position="350"/>
    </location>
</feature>
<dbReference type="InterPro" id="IPR000719">
    <property type="entry name" value="Prot_kinase_dom"/>
</dbReference>
<evidence type="ECO:0000259" key="7">
    <source>
        <dbReference type="PROSITE" id="PS51363"/>
    </source>
</evidence>
<feature type="domain" description="Protein kinase" evidence="6">
    <location>
        <begin position="480"/>
        <end position="720"/>
    </location>
</feature>
<keyword evidence="5" id="KW-0812">Transmembrane</keyword>
<feature type="transmembrane region" description="Helical" evidence="5">
    <location>
        <begin position="6"/>
        <end position="29"/>
    </location>
</feature>
<protein>
    <submittedName>
        <fullName evidence="8">Uncharacterized protein</fullName>
    </submittedName>
</protein>
<dbReference type="Gene3D" id="1.10.510.10">
    <property type="entry name" value="Transferase(Phosphotransferase) domain 1"/>
    <property type="match status" value="1"/>
</dbReference>
<dbReference type="Gene3D" id="1.25.40.180">
    <property type="match status" value="1"/>
</dbReference>
<accession>A0ABN8R7W0</accession>
<keyword evidence="5" id="KW-1133">Transmembrane helix</keyword>
<feature type="region of interest" description="Disordered" evidence="4">
    <location>
        <begin position="117"/>
        <end position="136"/>
    </location>
</feature>
<dbReference type="CDD" id="cd11559">
    <property type="entry name" value="W2_eIF4G1_like"/>
    <property type="match status" value="1"/>
</dbReference>
<evidence type="ECO:0000256" key="5">
    <source>
        <dbReference type="SAM" id="Phobius"/>
    </source>
</evidence>
<dbReference type="InterPro" id="IPR017441">
    <property type="entry name" value="Protein_kinase_ATP_BS"/>
</dbReference>
<dbReference type="PROSITE" id="PS00107">
    <property type="entry name" value="PROTEIN_KINASE_ATP"/>
    <property type="match status" value="1"/>
</dbReference>
<sequence>MTRESLVNYVSGLMTYVFLSVCKCNINILKERKPLLQKYIDDNASLEIQALYAVQALFVQFDHPPSFVKSYFDSLYDEKIIAEDSFKAWENSSDEEPGKGVTVTAASEFFRWLKSAPEETGESSDEVSNKEGQQISSAAADEVDFSLSMGSPAQMRYHRPQQPLQGQFAPVSGPSQPQGSPYFQPTTVYQVGQPTPPMYIVRAPSGPMTGMPQYQAQTFEPRARERKIIQIKDPNSNKDATQEILNRQPSGSLTGSTGGTPNNITPDISAKKKRKKRKHRLKKTEKRSSIPPGMDMMEAYTEKPVQKEGPGETEEQAAEETTQTLQEEAGEEEQSEEETWGDREGPSKHLTLRELGMERYLSDMRTQLREMKEKLEVKDEQLKRTEDQLREKDEQQEALQRQLTTLRAEKETKEKESAKFQEQLGIKLKELTDLEKEFRDSVQDHHLDFSLERRRFLFNSFILRVNYCADWIISRHEIEIMTDRSLGEGGYGMVFKGRYRGFVVAVKTLKDFTLNAGGRDLFEREMDIASRCRHPCLLQFIGATQDETPLLVTELMELSLRKLLRERQLSEKEIVVISLDVAHALNYLHNRKIVHRDVSSANVLLWKQNDQWRGKLGDYGTVKFLQEVMTKSPGAMIYSAPEAGSPFNQTVKIDVYSFGVLFCEMFTTKIPFSYERKKHVDLVPNRPGGEFQDLVLWCTEEDPARRPSMETVIKRLETFITTI</sequence>
<dbReference type="Gene3D" id="3.30.200.20">
    <property type="entry name" value="Phosphorylase Kinase, domain 1"/>
    <property type="match status" value="1"/>
</dbReference>
<organism evidence="8 9">
    <name type="scientific">Porites evermanni</name>
    <dbReference type="NCBI Taxonomy" id="104178"/>
    <lineage>
        <taxon>Eukaryota</taxon>
        <taxon>Metazoa</taxon>
        <taxon>Cnidaria</taxon>
        <taxon>Anthozoa</taxon>
        <taxon>Hexacorallia</taxon>
        <taxon>Scleractinia</taxon>
        <taxon>Fungiina</taxon>
        <taxon>Poritidae</taxon>
        <taxon>Porites</taxon>
    </lineage>
</organism>
<keyword evidence="2 3" id="KW-0067">ATP-binding</keyword>
<dbReference type="PANTHER" id="PTHR44329">
    <property type="entry name" value="SERINE/THREONINE-PROTEIN KINASE TNNI3K-RELATED"/>
    <property type="match status" value="1"/>
</dbReference>
<gene>
    <name evidence="8" type="ORF">PEVE_00009264</name>
</gene>
<feature type="compositionally biased region" description="Acidic residues" evidence="4">
    <location>
        <begin position="328"/>
        <end position="339"/>
    </location>
</feature>
<feature type="compositionally biased region" description="Basic residues" evidence="4">
    <location>
        <begin position="271"/>
        <end position="285"/>
    </location>
</feature>
<feature type="compositionally biased region" description="Polar residues" evidence="4">
    <location>
        <begin position="233"/>
        <end position="249"/>
    </location>
</feature>
<feature type="binding site" evidence="3">
    <location>
        <position position="507"/>
    </location>
    <ligand>
        <name>ATP</name>
        <dbReference type="ChEBI" id="CHEBI:30616"/>
    </ligand>
</feature>
<feature type="domain" description="W2" evidence="7">
    <location>
        <begin position="1"/>
        <end position="123"/>
    </location>
</feature>
<dbReference type="Pfam" id="PF00069">
    <property type="entry name" value="Pkinase"/>
    <property type="match status" value="1"/>
</dbReference>
<dbReference type="InterPro" id="IPR051681">
    <property type="entry name" value="Ser/Thr_Kinases-Pseudokinases"/>
</dbReference>
<evidence type="ECO:0000313" key="9">
    <source>
        <dbReference type="Proteomes" id="UP001159427"/>
    </source>
</evidence>
<dbReference type="InterPro" id="IPR011009">
    <property type="entry name" value="Kinase-like_dom_sf"/>
</dbReference>
<dbReference type="PROSITE" id="PS00109">
    <property type="entry name" value="PROTEIN_KINASE_TYR"/>
    <property type="match status" value="1"/>
</dbReference>
<dbReference type="SUPFAM" id="SSF56112">
    <property type="entry name" value="Protein kinase-like (PK-like)"/>
    <property type="match status" value="1"/>
</dbReference>
<feature type="compositionally biased region" description="Basic and acidic residues" evidence="4">
    <location>
        <begin position="300"/>
        <end position="310"/>
    </location>
</feature>
<evidence type="ECO:0000259" key="6">
    <source>
        <dbReference type="PROSITE" id="PS50011"/>
    </source>
</evidence>
<dbReference type="SMART" id="SM00515">
    <property type="entry name" value="eIF5C"/>
    <property type="match status" value="1"/>
</dbReference>
<feature type="region of interest" description="Disordered" evidence="4">
    <location>
        <begin position="229"/>
        <end position="350"/>
    </location>
</feature>
<evidence type="ECO:0000313" key="8">
    <source>
        <dbReference type="EMBL" id="CAH3173908.1"/>
    </source>
</evidence>